<protein>
    <submittedName>
        <fullName evidence="2">DinB family protein</fullName>
    </submittedName>
</protein>
<dbReference type="Gene3D" id="1.20.120.450">
    <property type="entry name" value="dinb family like domain"/>
    <property type="match status" value="1"/>
</dbReference>
<dbReference type="SUPFAM" id="SSF109854">
    <property type="entry name" value="DinB/YfiT-like putative metalloenzymes"/>
    <property type="match status" value="1"/>
</dbReference>
<dbReference type="InterPro" id="IPR024775">
    <property type="entry name" value="DinB-like"/>
</dbReference>
<dbReference type="Proteomes" id="UP000297900">
    <property type="component" value="Unassembled WGS sequence"/>
</dbReference>
<name>A0A4Y8LWF1_9BACL</name>
<dbReference type="RefSeq" id="WP_135152519.1">
    <property type="nucleotide sequence ID" value="NZ_SOMN01000016.1"/>
</dbReference>
<keyword evidence="3" id="KW-1185">Reference proteome</keyword>
<sequence length="145" mass="16995">MQATIQRLNHWITEVPIRVHAFSERELSDRAQPGKWSKKEILGHLCDSALTNMQRFVRVQYEPQPYAVLKYAQNQWVELMGYQSLPIEHVLSLWVSLNKQVAQVIARIPEEMLQYSCDNGGENLVTVEWLIKDYVDHLEQIFLSE</sequence>
<organism evidence="2 3">
    <name type="scientific">Cohnella luojiensis</name>
    <dbReference type="NCBI Taxonomy" id="652876"/>
    <lineage>
        <taxon>Bacteria</taxon>
        <taxon>Bacillati</taxon>
        <taxon>Bacillota</taxon>
        <taxon>Bacilli</taxon>
        <taxon>Bacillales</taxon>
        <taxon>Paenibacillaceae</taxon>
        <taxon>Cohnella</taxon>
    </lineage>
</organism>
<gene>
    <name evidence="2" type="ORF">E2980_12485</name>
</gene>
<dbReference type="OrthoDB" id="9793216at2"/>
<accession>A0A4Y8LWF1</accession>
<dbReference type="EMBL" id="SOMN01000016">
    <property type="protein sequence ID" value="TFE25975.1"/>
    <property type="molecule type" value="Genomic_DNA"/>
</dbReference>
<proteinExistence type="predicted"/>
<evidence type="ECO:0000313" key="3">
    <source>
        <dbReference type="Proteomes" id="UP000297900"/>
    </source>
</evidence>
<feature type="domain" description="DinB-like" evidence="1">
    <location>
        <begin position="18"/>
        <end position="139"/>
    </location>
</feature>
<evidence type="ECO:0000313" key="2">
    <source>
        <dbReference type="EMBL" id="TFE25975.1"/>
    </source>
</evidence>
<evidence type="ECO:0000259" key="1">
    <source>
        <dbReference type="Pfam" id="PF12867"/>
    </source>
</evidence>
<dbReference type="Pfam" id="PF12867">
    <property type="entry name" value="DinB_2"/>
    <property type="match status" value="1"/>
</dbReference>
<comment type="caution">
    <text evidence="2">The sequence shown here is derived from an EMBL/GenBank/DDBJ whole genome shotgun (WGS) entry which is preliminary data.</text>
</comment>
<reference evidence="2 3" key="1">
    <citation type="submission" date="2019-03" db="EMBL/GenBank/DDBJ databases">
        <title>Cohnella endophytica sp. nov., a novel endophytic bacterium isolated from bark of Sonneratia apetala.</title>
        <authorList>
            <person name="Tuo L."/>
        </authorList>
    </citation>
    <scope>NUCLEOTIDE SEQUENCE [LARGE SCALE GENOMIC DNA]</scope>
    <source>
        <strain evidence="2 3">CCTCC AB 208254</strain>
    </source>
</reference>
<dbReference type="AlphaFoldDB" id="A0A4Y8LWF1"/>
<dbReference type="InterPro" id="IPR034660">
    <property type="entry name" value="DinB/YfiT-like"/>
</dbReference>